<feature type="region of interest" description="Disordered" evidence="1">
    <location>
        <begin position="94"/>
        <end position="137"/>
    </location>
</feature>
<reference evidence="2 3" key="1">
    <citation type="journal article" date="2018" name="Front. Microbiol.">
        <title>Prospects for Fungal Bioremediation of Acidic Radioactive Waste Sites: Characterization and Genome Sequence of Rhodotorula taiwanensis MD1149.</title>
        <authorList>
            <person name="Tkavc R."/>
            <person name="Matrosova V.Y."/>
            <person name="Grichenko O.E."/>
            <person name="Gostincar C."/>
            <person name="Volpe R.P."/>
            <person name="Klimenkova P."/>
            <person name="Gaidamakova E.K."/>
            <person name="Zhou C.E."/>
            <person name="Stewart B.J."/>
            <person name="Lyman M.G."/>
            <person name="Malfatti S.A."/>
            <person name="Rubinfeld B."/>
            <person name="Courtot M."/>
            <person name="Singh J."/>
            <person name="Dalgard C.L."/>
            <person name="Hamilton T."/>
            <person name="Frey K.G."/>
            <person name="Gunde-Cimerman N."/>
            <person name="Dugan L."/>
            <person name="Daly M.J."/>
        </authorList>
    </citation>
    <scope>NUCLEOTIDE SEQUENCE [LARGE SCALE GENOMIC DNA]</scope>
    <source>
        <strain evidence="2 3">MD1149</strain>
    </source>
</reference>
<dbReference type="GO" id="GO:0033615">
    <property type="term" value="P:mitochondrial proton-transporting ATP synthase complex assembly"/>
    <property type="evidence" value="ECO:0007669"/>
    <property type="project" value="InterPro"/>
</dbReference>
<evidence type="ECO:0000313" key="2">
    <source>
        <dbReference type="EMBL" id="POY75615.1"/>
    </source>
</evidence>
<dbReference type="InterPro" id="IPR039196">
    <property type="entry name" value="Fmc1"/>
</dbReference>
<dbReference type="OrthoDB" id="15893at2759"/>
<proteinExistence type="predicted"/>
<dbReference type="Pfam" id="PF13233">
    <property type="entry name" value="Complex1_LYR_2"/>
    <property type="match status" value="1"/>
</dbReference>
<gene>
    <name evidence="2" type="ORF">BMF94_1237</name>
</gene>
<dbReference type="PANTHER" id="PTHR28015">
    <property type="entry name" value="ATP SYNTHASE ASSEMBLY FACTOR FMC1, MITOCHONDRIAL"/>
    <property type="match status" value="1"/>
</dbReference>
<evidence type="ECO:0000256" key="1">
    <source>
        <dbReference type="SAM" id="MobiDB-lite"/>
    </source>
</evidence>
<keyword evidence="3" id="KW-1185">Reference proteome</keyword>
<dbReference type="STRING" id="741276.A0A2S5BFS1"/>
<name>A0A2S5BFS1_9BASI</name>
<sequence length="137" mass="15458">MSNLPQLYRSTLRQFAKNSIHPRTGRSPSIPQHLRRLFESGRGIEAGSTDASRFARDVENMVVFLRSRRIHKELVDRYNPTHDMTQDERIKATANRVGLNTPLEYDPEAPRAIPTGEDGAEADDGKGSLQTMFAPRP</sequence>
<protein>
    <submittedName>
        <fullName evidence="2">Uncharacterized protein</fullName>
    </submittedName>
</protein>
<evidence type="ECO:0000313" key="3">
    <source>
        <dbReference type="Proteomes" id="UP000237144"/>
    </source>
</evidence>
<accession>A0A2S5BFS1</accession>
<dbReference type="EMBL" id="PJQD01000013">
    <property type="protein sequence ID" value="POY75615.1"/>
    <property type="molecule type" value="Genomic_DNA"/>
</dbReference>
<dbReference type="Proteomes" id="UP000237144">
    <property type="component" value="Unassembled WGS sequence"/>
</dbReference>
<dbReference type="PANTHER" id="PTHR28015:SF1">
    <property type="entry name" value="ATP SYNTHASE ASSEMBLY FACTOR FMC1, MITOCHONDRIAL"/>
    <property type="match status" value="1"/>
</dbReference>
<dbReference type="AlphaFoldDB" id="A0A2S5BFS1"/>
<dbReference type="GO" id="GO:0005759">
    <property type="term" value="C:mitochondrial matrix"/>
    <property type="evidence" value="ECO:0007669"/>
    <property type="project" value="TreeGrafter"/>
</dbReference>
<comment type="caution">
    <text evidence="2">The sequence shown here is derived from an EMBL/GenBank/DDBJ whole genome shotgun (WGS) entry which is preliminary data.</text>
</comment>
<organism evidence="2 3">
    <name type="scientific">Rhodotorula taiwanensis</name>
    <dbReference type="NCBI Taxonomy" id="741276"/>
    <lineage>
        <taxon>Eukaryota</taxon>
        <taxon>Fungi</taxon>
        <taxon>Dikarya</taxon>
        <taxon>Basidiomycota</taxon>
        <taxon>Pucciniomycotina</taxon>
        <taxon>Microbotryomycetes</taxon>
        <taxon>Sporidiobolales</taxon>
        <taxon>Sporidiobolaceae</taxon>
        <taxon>Rhodotorula</taxon>
    </lineage>
</organism>